<name>A0A494XSF5_9BURK</name>
<organism evidence="1 2">
    <name type="scientific">Pararobbsia silviterrae</name>
    <dbReference type="NCBI Taxonomy" id="1792498"/>
    <lineage>
        <taxon>Bacteria</taxon>
        <taxon>Pseudomonadati</taxon>
        <taxon>Pseudomonadota</taxon>
        <taxon>Betaproteobacteria</taxon>
        <taxon>Burkholderiales</taxon>
        <taxon>Burkholderiaceae</taxon>
        <taxon>Pararobbsia</taxon>
    </lineage>
</organism>
<dbReference type="PANTHER" id="PTHR37489">
    <property type="entry name" value="DUF3500 DOMAIN-CONTAINING PROTEIN"/>
    <property type="match status" value="1"/>
</dbReference>
<dbReference type="OrthoDB" id="581140at2"/>
<keyword evidence="2" id="KW-1185">Reference proteome</keyword>
<gene>
    <name evidence="1" type="ORF">D7S86_14720</name>
</gene>
<evidence type="ECO:0000313" key="2">
    <source>
        <dbReference type="Proteomes" id="UP000270342"/>
    </source>
</evidence>
<accession>A0A494XSF5</accession>
<reference evidence="1 2" key="1">
    <citation type="submission" date="2018-10" db="EMBL/GenBank/DDBJ databases">
        <title>Robbsia sp. DHC34, isolated from soil.</title>
        <authorList>
            <person name="Gao Z.-H."/>
            <person name="Qiu L.-H."/>
        </authorList>
    </citation>
    <scope>NUCLEOTIDE SEQUENCE [LARGE SCALE GENOMIC DNA]</scope>
    <source>
        <strain evidence="1 2">DHC34</strain>
    </source>
</reference>
<evidence type="ECO:0000313" key="1">
    <source>
        <dbReference type="EMBL" id="RKP53537.1"/>
    </source>
</evidence>
<dbReference type="AlphaFoldDB" id="A0A494XSF5"/>
<dbReference type="InterPro" id="IPR021889">
    <property type="entry name" value="DUF3500"/>
</dbReference>
<dbReference type="Proteomes" id="UP000270342">
    <property type="component" value="Unassembled WGS sequence"/>
</dbReference>
<dbReference type="Pfam" id="PF12006">
    <property type="entry name" value="DUF3500"/>
    <property type="match status" value="1"/>
</dbReference>
<proteinExistence type="predicted"/>
<dbReference type="PANTHER" id="PTHR37489:SF1">
    <property type="entry name" value="DUF3500 DOMAIN-CONTAINING PROTEIN"/>
    <property type="match status" value="1"/>
</dbReference>
<dbReference type="EMBL" id="RBZU01000006">
    <property type="protein sequence ID" value="RKP53537.1"/>
    <property type="molecule type" value="Genomic_DNA"/>
</dbReference>
<protein>
    <submittedName>
        <fullName evidence="1">DUF3500 domain-containing protein</fullName>
    </submittedName>
</protein>
<comment type="caution">
    <text evidence="1">The sequence shown here is derived from an EMBL/GenBank/DDBJ whole genome shotgun (WGS) entry which is preliminary data.</text>
</comment>
<sequence length="424" mass="48405">MSNDYHDLLFPLDSPRLLSCRCKDPYHYARDIQGFHPQVAEIVADWRARYAEPFKGLTTDGHVMPGLYRLDDEGAPTQRMVESANRLLDALDDAAREALRYDVDANEWRIWSNPEFLVHPCGVRLEELPMSARRAVMDLVAASLSPEGYRKAEGCMWTNAFLGELCGLPQIMNEWSYNVLLFGTPSATQPWGWNLYGHHLCLNCFVLGNQMVISPTFMGAEPNVIDRGPHAGIALFTDEERFGLELMRSLSAEQRDRATTYASMHDPAMPPGRWNIADQRHMGGAFQDNRIVPYEGVRASEFSKPQRDRLLELVEQFIIYLPDGPRRARMREIARSLDDTWWSWIGGQGDDDAFYYRIQSPVAMIEFDHHSGVWLTNDEPAKCHIHTVVRTPNGNDYGRDLLRQHYEAMHPGRRPGVEAAQSAR</sequence>